<dbReference type="Gene3D" id="2.160.10.10">
    <property type="entry name" value="Hexapeptide repeat proteins"/>
    <property type="match status" value="1"/>
</dbReference>
<sequence length="222" mass="24294">MRRTIKILLSIPKTIYFNFRYLPIRQALKLPIWLAPNVRVKNMYKGGIDGDLNKMGMIHIGYHEADAVDVYSAHTILDVHKGCKLVFDGDAHIGHGALLCVKKKGSLKLGKHFAISGTTKIVCSKNIEIGNDVQFSWDTLVMDSDAHHIIGTNGVPMENTSPIKIGNHVWIAANCMILKGAVISDNCVVGSCSLVTKGKFSENQIIVGSPAKCIKSIDGWVL</sequence>
<protein>
    <submittedName>
        <fullName evidence="3">Acyltransferase</fullName>
    </submittedName>
</protein>
<keyword evidence="2 3" id="KW-0808">Transferase</keyword>
<keyword evidence="3" id="KW-0012">Acyltransferase</keyword>
<evidence type="ECO:0000313" key="3">
    <source>
        <dbReference type="EMBL" id="RHH76872.1"/>
    </source>
</evidence>
<dbReference type="Proteomes" id="UP000284548">
    <property type="component" value="Unassembled WGS sequence"/>
</dbReference>
<comment type="similarity">
    <text evidence="1">Belongs to the transferase hexapeptide repeat family.</text>
</comment>
<dbReference type="EMBL" id="QRKB01000052">
    <property type="protein sequence ID" value="RHH76872.1"/>
    <property type="molecule type" value="Genomic_DNA"/>
</dbReference>
<dbReference type="AlphaFoldDB" id="A0A3R6EC25"/>
<dbReference type="PANTHER" id="PTHR23416">
    <property type="entry name" value="SIALIC ACID SYNTHASE-RELATED"/>
    <property type="match status" value="1"/>
</dbReference>
<dbReference type="InterPro" id="IPR051159">
    <property type="entry name" value="Hexapeptide_acetyltransf"/>
</dbReference>
<name>A0A3R6EC25_9BACT</name>
<dbReference type="InterPro" id="IPR011004">
    <property type="entry name" value="Trimer_LpxA-like_sf"/>
</dbReference>
<evidence type="ECO:0000313" key="4">
    <source>
        <dbReference type="Proteomes" id="UP000284548"/>
    </source>
</evidence>
<dbReference type="InterPro" id="IPR001451">
    <property type="entry name" value="Hexapep"/>
</dbReference>
<dbReference type="PANTHER" id="PTHR23416:SF23">
    <property type="entry name" value="ACETYLTRANSFERASE C18B11.09C-RELATED"/>
    <property type="match status" value="1"/>
</dbReference>
<accession>A0A3R6EC25</accession>
<evidence type="ECO:0000256" key="2">
    <source>
        <dbReference type="ARBA" id="ARBA00022679"/>
    </source>
</evidence>
<organism evidence="3 4">
    <name type="scientific">Segatella copri</name>
    <dbReference type="NCBI Taxonomy" id="165179"/>
    <lineage>
        <taxon>Bacteria</taxon>
        <taxon>Pseudomonadati</taxon>
        <taxon>Bacteroidota</taxon>
        <taxon>Bacteroidia</taxon>
        <taxon>Bacteroidales</taxon>
        <taxon>Prevotellaceae</taxon>
        <taxon>Segatella</taxon>
    </lineage>
</organism>
<reference evidence="3 4" key="1">
    <citation type="submission" date="2018-08" db="EMBL/GenBank/DDBJ databases">
        <title>A genome reference for cultivated species of the human gut microbiota.</title>
        <authorList>
            <person name="Zou Y."/>
            <person name="Xue W."/>
            <person name="Luo G."/>
        </authorList>
    </citation>
    <scope>NUCLEOTIDE SEQUENCE [LARGE SCALE GENOMIC DNA]</scope>
    <source>
        <strain evidence="3 4">AM16-54</strain>
    </source>
</reference>
<dbReference type="SUPFAM" id="SSF51161">
    <property type="entry name" value="Trimeric LpxA-like enzymes"/>
    <property type="match status" value="1"/>
</dbReference>
<dbReference type="Pfam" id="PF00132">
    <property type="entry name" value="Hexapep"/>
    <property type="match status" value="1"/>
</dbReference>
<evidence type="ECO:0000256" key="1">
    <source>
        <dbReference type="ARBA" id="ARBA00007274"/>
    </source>
</evidence>
<dbReference type="RefSeq" id="WP_118255692.1">
    <property type="nucleotide sequence ID" value="NZ_QRKB01000052.1"/>
</dbReference>
<dbReference type="CDD" id="cd04647">
    <property type="entry name" value="LbH_MAT_like"/>
    <property type="match status" value="1"/>
</dbReference>
<comment type="caution">
    <text evidence="3">The sequence shown here is derived from an EMBL/GenBank/DDBJ whole genome shotgun (WGS) entry which is preliminary data.</text>
</comment>
<gene>
    <name evidence="3" type="ORF">DW192_14265</name>
</gene>
<proteinExistence type="inferred from homology"/>
<dbReference type="GO" id="GO:0005829">
    <property type="term" value="C:cytosol"/>
    <property type="evidence" value="ECO:0007669"/>
    <property type="project" value="TreeGrafter"/>
</dbReference>
<dbReference type="GO" id="GO:0008374">
    <property type="term" value="F:O-acyltransferase activity"/>
    <property type="evidence" value="ECO:0007669"/>
    <property type="project" value="TreeGrafter"/>
</dbReference>